<name>A0A318S654_9DEIO</name>
<dbReference type="PANTHER" id="PTHR36529:SF1">
    <property type="entry name" value="GLYCOSYLTRANSFERASE"/>
    <property type="match status" value="1"/>
</dbReference>
<dbReference type="Gene3D" id="3.90.550.10">
    <property type="entry name" value="Spore Coat Polysaccharide Biosynthesis Protein SpsA, Chain A"/>
    <property type="match status" value="1"/>
</dbReference>
<evidence type="ECO:0000313" key="1">
    <source>
        <dbReference type="EMBL" id="PYE51884.1"/>
    </source>
</evidence>
<dbReference type="SUPFAM" id="SSF53448">
    <property type="entry name" value="Nucleotide-diphospho-sugar transferases"/>
    <property type="match status" value="1"/>
</dbReference>
<dbReference type="EMBL" id="QJSX01000014">
    <property type="protein sequence ID" value="PYE51884.1"/>
    <property type="molecule type" value="Genomic_DNA"/>
</dbReference>
<sequence length="221" mass="23854">MVVAKRPRAGEVKTRIAATLGPDVAARVYESALLDTLDLVRSCAASPLLSFAPPTPEARSFFTALAPDFALAPQLGEDFGARLVSAFRAAFDTGARAVVLIGTDNPSLPRAHVQSAFDALARPDVDVVLGAVTDGGYYLLGMKHLHDVLFQRIAWSTEVVADQTRERAREGGLHLVDVASWYDLDVEDDLRTLLSDVRTVEDGRAPRTRALLESLKSEAAK</sequence>
<dbReference type="InterPro" id="IPR029044">
    <property type="entry name" value="Nucleotide-diphossugar_trans"/>
</dbReference>
<keyword evidence="2" id="KW-1185">Reference proteome</keyword>
<protein>
    <recommendedName>
        <fullName evidence="3">Glycosyltransferase A (GT-A) superfamily protein (DUF2064 family)</fullName>
    </recommendedName>
</protein>
<dbReference type="Pfam" id="PF09837">
    <property type="entry name" value="DUF2064"/>
    <property type="match status" value="1"/>
</dbReference>
<evidence type="ECO:0008006" key="3">
    <source>
        <dbReference type="Google" id="ProtNLM"/>
    </source>
</evidence>
<dbReference type="InterPro" id="IPR018641">
    <property type="entry name" value="Trfase_1_rSAM/seldom-assoc"/>
</dbReference>
<accession>A0A318S654</accession>
<evidence type="ECO:0000313" key="2">
    <source>
        <dbReference type="Proteomes" id="UP000248326"/>
    </source>
</evidence>
<dbReference type="Proteomes" id="UP000248326">
    <property type="component" value="Unassembled WGS sequence"/>
</dbReference>
<dbReference type="PANTHER" id="PTHR36529">
    <property type="entry name" value="SLL1095 PROTEIN"/>
    <property type="match status" value="1"/>
</dbReference>
<dbReference type="AlphaFoldDB" id="A0A318S654"/>
<dbReference type="NCBIfam" id="TIGR04282">
    <property type="entry name" value="glyco_like_cofC"/>
    <property type="match status" value="1"/>
</dbReference>
<proteinExistence type="predicted"/>
<gene>
    <name evidence="1" type="ORF">DES52_11485</name>
</gene>
<organism evidence="1 2">
    <name type="scientific">Deinococcus yavapaiensis KR-236</name>
    <dbReference type="NCBI Taxonomy" id="694435"/>
    <lineage>
        <taxon>Bacteria</taxon>
        <taxon>Thermotogati</taxon>
        <taxon>Deinococcota</taxon>
        <taxon>Deinococci</taxon>
        <taxon>Deinococcales</taxon>
        <taxon>Deinococcaceae</taxon>
        <taxon>Deinococcus</taxon>
    </lineage>
</organism>
<reference evidence="1 2" key="1">
    <citation type="submission" date="2018-06" db="EMBL/GenBank/DDBJ databases">
        <title>Genomic Encyclopedia of Type Strains, Phase IV (KMG-IV): sequencing the most valuable type-strain genomes for metagenomic binning, comparative biology and taxonomic classification.</title>
        <authorList>
            <person name="Goeker M."/>
        </authorList>
    </citation>
    <scope>NUCLEOTIDE SEQUENCE [LARGE SCALE GENOMIC DNA]</scope>
    <source>
        <strain evidence="1 2">DSM 18048</strain>
    </source>
</reference>
<comment type="caution">
    <text evidence="1">The sequence shown here is derived from an EMBL/GenBank/DDBJ whole genome shotgun (WGS) entry which is preliminary data.</text>
</comment>